<dbReference type="Proteomes" id="UP001500390">
    <property type="component" value="Unassembled WGS sequence"/>
</dbReference>
<dbReference type="RefSeq" id="WP_159904195.1">
    <property type="nucleotide sequence ID" value="NZ_BAABFX010000027.1"/>
</dbReference>
<feature type="domain" description="PPM-type phosphatase" evidence="3">
    <location>
        <begin position="154"/>
        <end position="367"/>
    </location>
</feature>
<keyword evidence="5" id="KW-1185">Reference proteome</keyword>
<dbReference type="InterPro" id="IPR052016">
    <property type="entry name" value="Bact_Sigma-Reg"/>
</dbReference>
<dbReference type="SMART" id="SM00331">
    <property type="entry name" value="PP2C_SIG"/>
    <property type="match status" value="1"/>
</dbReference>
<sequence>MPNDVIVRPRPRAHPAMRWLGGSRRAGSVSERALLVSFVGGLLALGAAIARWPHAVPISFLFPTVVVAGVVLRPRPLVMVYGIALILVTGWVPHSGVGLTRSMFVAVSVVAVMAVMLIASVSRARIGTRGFRGDRMFAELRDRIALGGQLPDLPPGWQVSSCIRSAHGEHFSGDFLVAHRSPSGDRLEIVLVDVSGKGTRAGTRSLLLSGAFGGLLGAVPSDQFLATANDYLARQGWVEGFATAVHLEVDLRTGEYAIGNAGHPSAALFTFGKGRWEVIAGGRGPLLGVVPGAHFPRQRGWLGHGDALLLYTDGIVEARGRDLVDGVDRMLGIATTTLLNQGDVAGEVCSAARSGEDDDRAALAVRRL</sequence>
<comment type="caution">
    <text evidence="4">The sequence shown here is derived from an EMBL/GenBank/DDBJ whole genome shotgun (WGS) entry which is preliminary data.</text>
</comment>
<organism evidence="4 5">
    <name type="scientific">Ornithinibacter aureus</name>
    <dbReference type="NCBI Taxonomy" id="622664"/>
    <lineage>
        <taxon>Bacteria</taxon>
        <taxon>Bacillati</taxon>
        <taxon>Actinomycetota</taxon>
        <taxon>Actinomycetes</taxon>
        <taxon>Micrococcales</taxon>
        <taxon>Intrasporangiaceae</taxon>
        <taxon>Ornithinibacter</taxon>
    </lineage>
</organism>
<dbReference type="Pfam" id="PF07228">
    <property type="entry name" value="SpoIIE"/>
    <property type="match status" value="1"/>
</dbReference>
<dbReference type="EMBL" id="BAABFX010000027">
    <property type="protein sequence ID" value="GAA4396949.1"/>
    <property type="molecule type" value="Genomic_DNA"/>
</dbReference>
<feature type="transmembrane region" description="Helical" evidence="2">
    <location>
        <begin position="56"/>
        <end position="72"/>
    </location>
</feature>
<dbReference type="InterPro" id="IPR001932">
    <property type="entry name" value="PPM-type_phosphatase-like_dom"/>
</dbReference>
<evidence type="ECO:0000313" key="5">
    <source>
        <dbReference type="Proteomes" id="UP001500390"/>
    </source>
</evidence>
<protein>
    <submittedName>
        <fullName evidence="4">PP2C family protein-serine/threonine phosphatase</fullName>
    </submittedName>
</protein>
<dbReference type="InterPro" id="IPR036457">
    <property type="entry name" value="PPM-type-like_dom_sf"/>
</dbReference>
<proteinExistence type="predicted"/>
<dbReference type="Gene3D" id="3.60.40.10">
    <property type="entry name" value="PPM-type phosphatase domain"/>
    <property type="match status" value="1"/>
</dbReference>
<dbReference type="PANTHER" id="PTHR43156:SF2">
    <property type="entry name" value="STAGE II SPORULATION PROTEIN E"/>
    <property type="match status" value="1"/>
</dbReference>
<accession>A0ABP8JW44</accession>
<keyword evidence="1" id="KW-0378">Hydrolase</keyword>
<evidence type="ECO:0000256" key="1">
    <source>
        <dbReference type="ARBA" id="ARBA00022801"/>
    </source>
</evidence>
<feature type="transmembrane region" description="Helical" evidence="2">
    <location>
        <begin position="33"/>
        <end position="50"/>
    </location>
</feature>
<keyword evidence="2" id="KW-0812">Transmembrane</keyword>
<keyword evidence="2" id="KW-1133">Transmembrane helix</keyword>
<reference evidence="5" key="1">
    <citation type="journal article" date="2019" name="Int. J. Syst. Evol. Microbiol.">
        <title>The Global Catalogue of Microorganisms (GCM) 10K type strain sequencing project: providing services to taxonomists for standard genome sequencing and annotation.</title>
        <authorList>
            <consortium name="The Broad Institute Genomics Platform"/>
            <consortium name="The Broad Institute Genome Sequencing Center for Infectious Disease"/>
            <person name="Wu L."/>
            <person name="Ma J."/>
        </authorList>
    </citation>
    <scope>NUCLEOTIDE SEQUENCE [LARGE SCALE GENOMIC DNA]</scope>
    <source>
        <strain evidence="5">JCM 17738</strain>
    </source>
</reference>
<gene>
    <name evidence="4" type="ORF">GCM10023153_20390</name>
</gene>
<feature type="transmembrane region" description="Helical" evidence="2">
    <location>
        <begin position="103"/>
        <end position="122"/>
    </location>
</feature>
<evidence type="ECO:0000259" key="3">
    <source>
        <dbReference type="SMART" id="SM00331"/>
    </source>
</evidence>
<evidence type="ECO:0000313" key="4">
    <source>
        <dbReference type="EMBL" id="GAA4396949.1"/>
    </source>
</evidence>
<feature type="transmembrane region" description="Helical" evidence="2">
    <location>
        <begin position="79"/>
        <end position="97"/>
    </location>
</feature>
<dbReference type="PANTHER" id="PTHR43156">
    <property type="entry name" value="STAGE II SPORULATION PROTEIN E-RELATED"/>
    <property type="match status" value="1"/>
</dbReference>
<keyword evidence="2" id="KW-0472">Membrane</keyword>
<evidence type="ECO:0000256" key="2">
    <source>
        <dbReference type="SAM" id="Phobius"/>
    </source>
</evidence>
<name>A0ABP8JW44_9MICO</name>